<keyword evidence="10 18" id="KW-1133">Transmembrane helix</keyword>
<feature type="transmembrane region" description="Helical" evidence="18">
    <location>
        <begin position="107"/>
        <end position="127"/>
    </location>
</feature>
<keyword evidence="7 18" id="KW-0812">Transmembrane</keyword>
<protein>
    <recommendedName>
        <fullName evidence="15">peptidoglycan glycosyltransferase</fullName>
        <ecNumber evidence="15">2.4.99.28</ecNumber>
    </recommendedName>
    <alternativeName>
        <fullName evidence="14">Peptidoglycan polymerase</fullName>
    </alternativeName>
</protein>
<keyword evidence="4" id="KW-0132">Cell division</keyword>
<evidence type="ECO:0000256" key="12">
    <source>
        <dbReference type="ARBA" id="ARBA00023306"/>
    </source>
</evidence>
<evidence type="ECO:0000256" key="6">
    <source>
        <dbReference type="ARBA" id="ARBA00022679"/>
    </source>
</evidence>
<dbReference type="InterPro" id="IPR001182">
    <property type="entry name" value="FtsW/RodA"/>
</dbReference>
<feature type="transmembrane region" description="Helical" evidence="18">
    <location>
        <begin position="335"/>
        <end position="357"/>
    </location>
</feature>
<keyword evidence="8" id="KW-0133">Cell shape</keyword>
<feature type="transmembrane region" description="Helical" evidence="18">
    <location>
        <begin position="183"/>
        <end position="201"/>
    </location>
</feature>
<evidence type="ECO:0000256" key="9">
    <source>
        <dbReference type="ARBA" id="ARBA00022984"/>
    </source>
</evidence>
<evidence type="ECO:0000256" key="2">
    <source>
        <dbReference type="ARBA" id="ARBA00004752"/>
    </source>
</evidence>
<dbReference type="InterPro" id="IPR013437">
    <property type="entry name" value="FtsW"/>
</dbReference>
<keyword evidence="13" id="KW-0961">Cell wall biogenesis/degradation</keyword>
<dbReference type="EC" id="2.4.99.28" evidence="15"/>
<evidence type="ECO:0000256" key="13">
    <source>
        <dbReference type="ARBA" id="ARBA00023316"/>
    </source>
</evidence>
<accession>A0A6J6PH01</accession>
<dbReference type="GO" id="GO:0015648">
    <property type="term" value="F:lipid-linked peptidoglycan transporter activity"/>
    <property type="evidence" value="ECO:0007669"/>
    <property type="project" value="TreeGrafter"/>
</dbReference>
<evidence type="ECO:0000256" key="10">
    <source>
        <dbReference type="ARBA" id="ARBA00022989"/>
    </source>
</evidence>
<name>A0A6J6PH01_9ZZZZ</name>
<dbReference type="GO" id="GO:0032153">
    <property type="term" value="C:cell division site"/>
    <property type="evidence" value="ECO:0007669"/>
    <property type="project" value="TreeGrafter"/>
</dbReference>
<keyword evidence="6" id="KW-0808">Transferase</keyword>
<keyword evidence="5" id="KW-0328">Glycosyltransferase</keyword>
<evidence type="ECO:0000256" key="16">
    <source>
        <dbReference type="ARBA" id="ARBA00049902"/>
    </source>
</evidence>
<dbReference type="PANTHER" id="PTHR30474:SF2">
    <property type="entry name" value="PEPTIDOGLYCAN GLYCOSYLTRANSFERASE FTSW-RELATED"/>
    <property type="match status" value="1"/>
</dbReference>
<feature type="compositionally biased region" description="Basic and acidic residues" evidence="17">
    <location>
        <begin position="382"/>
        <end position="400"/>
    </location>
</feature>
<keyword evidence="11 18" id="KW-0472">Membrane</keyword>
<evidence type="ECO:0000256" key="4">
    <source>
        <dbReference type="ARBA" id="ARBA00022618"/>
    </source>
</evidence>
<dbReference type="GO" id="GO:0008360">
    <property type="term" value="P:regulation of cell shape"/>
    <property type="evidence" value="ECO:0007669"/>
    <property type="project" value="UniProtKB-KW"/>
</dbReference>
<evidence type="ECO:0000256" key="18">
    <source>
        <dbReference type="SAM" id="Phobius"/>
    </source>
</evidence>
<comment type="catalytic activity">
    <reaction evidence="16">
        <text>[GlcNAc-(1-&gt;4)-Mur2Ac(oyl-L-Ala-gamma-D-Glu-L-Lys-D-Ala-D-Ala)](n)-di-trans,octa-cis-undecaprenyl diphosphate + beta-D-GlcNAc-(1-&gt;4)-Mur2Ac(oyl-L-Ala-gamma-D-Glu-L-Lys-D-Ala-D-Ala)-di-trans,octa-cis-undecaprenyl diphosphate = [GlcNAc-(1-&gt;4)-Mur2Ac(oyl-L-Ala-gamma-D-Glu-L-Lys-D-Ala-D-Ala)](n+1)-di-trans,octa-cis-undecaprenyl diphosphate + di-trans,octa-cis-undecaprenyl diphosphate + H(+)</text>
        <dbReference type="Rhea" id="RHEA:23708"/>
        <dbReference type="Rhea" id="RHEA-COMP:9602"/>
        <dbReference type="Rhea" id="RHEA-COMP:9603"/>
        <dbReference type="ChEBI" id="CHEBI:15378"/>
        <dbReference type="ChEBI" id="CHEBI:58405"/>
        <dbReference type="ChEBI" id="CHEBI:60033"/>
        <dbReference type="ChEBI" id="CHEBI:78435"/>
        <dbReference type="EC" id="2.4.99.28"/>
    </reaction>
</comment>
<evidence type="ECO:0000256" key="1">
    <source>
        <dbReference type="ARBA" id="ARBA00004651"/>
    </source>
</evidence>
<dbReference type="PANTHER" id="PTHR30474">
    <property type="entry name" value="CELL CYCLE PROTEIN"/>
    <property type="match status" value="1"/>
</dbReference>
<comment type="subcellular location">
    <subcellularLocation>
        <location evidence="1">Cell membrane</location>
        <topology evidence="1">Multi-pass membrane protein</topology>
    </subcellularLocation>
</comment>
<organism evidence="19">
    <name type="scientific">freshwater metagenome</name>
    <dbReference type="NCBI Taxonomy" id="449393"/>
    <lineage>
        <taxon>unclassified sequences</taxon>
        <taxon>metagenomes</taxon>
        <taxon>ecological metagenomes</taxon>
    </lineage>
</organism>
<proteinExistence type="predicted"/>
<keyword evidence="3" id="KW-1003">Cell membrane</keyword>
<keyword evidence="9" id="KW-0573">Peptidoglycan synthesis</keyword>
<dbReference type="GO" id="GO:0008955">
    <property type="term" value="F:peptidoglycan glycosyltransferase activity"/>
    <property type="evidence" value="ECO:0007669"/>
    <property type="project" value="UniProtKB-EC"/>
</dbReference>
<keyword evidence="12" id="KW-0131">Cell cycle</keyword>
<dbReference type="GO" id="GO:0071555">
    <property type="term" value="P:cell wall organization"/>
    <property type="evidence" value="ECO:0007669"/>
    <property type="project" value="UniProtKB-KW"/>
</dbReference>
<sequence length="411" mass="43472">MRKGELESRVLILVTLALVAFGIVMVYSATSASAAVGGSNPNYYLERQGIYASLGIALMVIAQRWDYRRLKKLSGPLVLISLALLVAVLVIGPVINGARRWISLGPAAFQPSELAKLTLCIWAAAYLARHKAPRTLNDLVRPIGALAGLFAMLLLVEPDMGTAIAMLLMLSGVLLVAGTPIRVLGGAMAIAGALGTAAIWFEPYRRARFFAFLHPWDDAQGAGFQIVQAMIGMGSGGFFGVGLGQGVQKIFYLPEAPTDMMLANIGEELGLFGVTMVVAAYIVFGWAGFKVALACRDPFGKYLASGVTVLVCGQAAINIAAVLSIAPLTGIPLPFLSYGGSSLVVLLAAVGILLNIAHRGTVTQTASVPDRSRGNGRTRPARPSDRRRVASARSERDVRRVAGSRRGSPRT</sequence>
<dbReference type="EMBL" id="CAEZXP010000002">
    <property type="protein sequence ID" value="CAB4695748.1"/>
    <property type="molecule type" value="Genomic_DNA"/>
</dbReference>
<feature type="transmembrane region" description="Helical" evidence="18">
    <location>
        <begin position="49"/>
        <end position="65"/>
    </location>
</feature>
<dbReference type="GO" id="GO:0051301">
    <property type="term" value="P:cell division"/>
    <property type="evidence" value="ECO:0007669"/>
    <property type="project" value="UniProtKB-KW"/>
</dbReference>
<feature type="region of interest" description="Disordered" evidence="17">
    <location>
        <begin position="365"/>
        <end position="411"/>
    </location>
</feature>
<evidence type="ECO:0000256" key="11">
    <source>
        <dbReference type="ARBA" id="ARBA00023136"/>
    </source>
</evidence>
<feature type="transmembrane region" description="Helical" evidence="18">
    <location>
        <begin position="139"/>
        <end position="156"/>
    </location>
</feature>
<dbReference type="GO" id="GO:0009252">
    <property type="term" value="P:peptidoglycan biosynthetic process"/>
    <property type="evidence" value="ECO:0007669"/>
    <property type="project" value="UniProtKB-KW"/>
</dbReference>
<evidence type="ECO:0000256" key="7">
    <source>
        <dbReference type="ARBA" id="ARBA00022692"/>
    </source>
</evidence>
<feature type="transmembrane region" description="Helical" evidence="18">
    <location>
        <begin position="269"/>
        <end position="289"/>
    </location>
</feature>
<evidence type="ECO:0000256" key="8">
    <source>
        <dbReference type="ARBA" id="ARBA00022960"/>
    </source>
</evidence>
<dbReference type="AlphaFoldDB" id="A0A6J6PH01"/>
<evidence type="ECO:0000256" key="15">
    <source>
        <dbReference type="ARBA" id="ARBA00044770"/>
    </source>
</evidence>
<evidence type="ECO:0000256" key="14">
    <source>
        <dbReference type="ARBA" id="ARBA00032370"/>
    </source>
</evidence>
<feature type="transmembrane region" description="Helical" evidence="18">
    <location>
        <begin position="77"/>
        <end position="95"/>
    </location>
</feature>
<dbReference type="Pfam" id="PF01098">
    <property type="entry name" value="FTSW_RODA_SPOVE"/>
    <property type="match status" value="1"/>
</dbReference>
<evidence type="ECO:0000256" key="3">
    <source>
        <dbReference type="ARBA" id="ARBA00022475"/>
    </source>
</evidence>
<feature type="transmembrane region" description="Helical" evidence="18">
    <location>
        <begin position="301"/>
        <end position="323"/>
    </location>
</feature>
<comment type="pathway">
    <text evidence="2">Cell wall biogenesis; peptidoglycan biosynthesis.</text>
</comment>
<dbReference type="GO" id="GO:0005886">
    <property type="term" value="C:plasma membrane"/>
    <property type="evidence" value="ECO:0007669"/>
    <property type="project" value="UniProtKB-SubCell"/>
</dbReference>
<evidence type="ECO:0000313" key="19">
    <source>
        <dbReference type="EMBL" id="CAB4695748.1"/>
    </source>
</evidence>
<dbReference type="NCBIfam" id="TIGR02614">
    <property type="entry name" value="ftsW"/>
    <property type="match status" value="1"/>
</dbReference>
<reference evidence="19" key="1">
    <citation type="submission" date="2020-05" db="EMBL/GenBank/DDBJ databases">
        <authorList>
            <person name="Chiriac C."/>
            <person name="Salcher M."/>
            <person name="Ghai R."/>
            <person name="Kavagutti S V."/>
        </authorList>
    </citation>
    <scope>NUCLEOTIDE SEQUENCE</scope>
</reference>
<gene>
    <name evidence="19" type="ORF">UFOPK2399_01011</name>
</gene>
<evidence type="ECO:0000256" key="17">
    <source>
        <dbReference type="SAM" id="MobiDB-lite"/>
    </source>
</evidence>
<evidence type="ECO:0000256" key="5">
    <source>
        <dbReference type="ARBA" id="ARBA00022676"/>
    </source>
</evidence>